<sequence>MAKVIHVHLLQQIDGVKRRDWYFSSLSAVFTVFTPEQVGVTKNYLLHAGLSGGGVIINKRAVIRQSTLIGRSRGVSG</sequence>
<dbReference type="Proteomes" id="UP000248314">
    <property type="component" value="Unassembled WGS sequence"/>
</dbReference>
<organism evidence="1 2">
    <name type="scientific">Hoylesella shahii DSM 15611 = JCM 12083</name>
    <dbReference type="NCBI Taxonomy" id="1122991"/>
    <lineage>
        <taxon>Bacteria</taxon>
        <taxon>Pseudomonadati</taxon>
        <taxon>Bacteroidota</taxon>
        <taxon>Bacteroidia</taxon>
        <taxon>Bacteroidales</taxon>
        <taxon>Prevotellaceae</taxon>
        <taxon>Hoylesella</taxon>
    </lineage>
</organism>
<name>A0A318HQM7_9BACT</name>
<comment type="caution">
    <text evidence="1">The sequence shown here is derived from an EMBL/GenBank/DDBJ whole genome shotgun (WGS) entry which is preliminary data.</text>
</comment>
<proteinExistence type="predicted"/>
<dbReference type="AlphaFoldDB" id="A0A318HQM7"/>
<reference evidence="1 2" key="1">
    <citation type="submission" date="2018-05" db="EMBL/GenBank/DDBJ databases">
        <title>Genomic Encyclopedia of Type Strains, Phase I: the one thousand microbial genomes (KMG-I) project.</title>
        <authorList>
            <person name="Kyrpides N."/>
        </authorList>
    </citation>
    <scope>NUCLEOTIDE SEQUENCE [LARGE SCALE GENOMIC DNA]</scope>
    <source>
        <strain evidence="1 2">DSM 15611</strain>
    </source>
</reference>
<dbReference type="EMBL" id="QJJX01000030">
    <property type="protein sequence ID" value="PXX20185.1"/>
    <property type="molecule type" value="Genomic_DNA"/>
</dbReference>
<evidence type="ECO:0000313" key="2">
    <source>
        <dbReference type="Proteomes" id="UP000248314"/>
    </source>
</evidence>
<accession>A0A318HQM7</accession>
<gene>
    <name evidence="1" type="ORF">EJ73_02175</name>
</gene>
<dbReference type="OrthoDB" id="1073689at2"/>
<protein>
    <submittedName>
        <fullName evidence="1">Uncharacterized protein</fullName>
    </submittedName>
</protein>
<evidence type="ECO:0000313" key="1">
    <source>
        <dbReference type="EMBL" id="PXX20185.1"/>
    </source>
</evidence>
<keyword evidence="2" id="KW-1185">Reference proteome</keyword>
<dbReference type="RefSeq" id="WP_044076007.1">
    <property type="nucleotide sequence ID" value="NZ_BAIZ01000048.1"/>
</dbReference>